<dbReference type="AlphaFoldDB" id="A0A9P1I9V1"/>
<feature type="chain" id="PRO_5040447462" evidence="2">
    <location>
        <begin position="20"/>
        <end position="149"/>
    </location>
</feature>
<organism evidence="3 4">
    <name type="scientific">Caenorhabditis angaria</name>
    <dbReference type="NCBI Taxonomy" id="860376"/>
    <lineage>
        <taxon>Eukaryota</taxon>
        <taxon>Metazoa</taxon>
        <taxon>Ecdysozoa</taxon>
        <taxon>Nematoda</taxon>
        <taxon>Chromadorea</taxon>
        <taxon>Rhabditida</taxon>
        <taxon>Rhabditina</taxon>
        <taxon>Rhabditomorpha</taxon>
        <taxon>Rhabditoidea</taxon>
        <taxon>Rhabditidae</taxon>
        <taxon>Peloderinae</taxon>
        <taxon>Caenorhabditis</taxon>
    </lineage>
</organism>
<feature type="signal peptide" evidence="2">
    <location>
        <begin position="1"/>
        <end position="19"/>
    </location>
</feature>
<name>A0A9P1I9V1_9PELO</name>
<feature type="transmembrane region" description="Helical" evidence="1">
    <location>
        <begin position="54"/>
        <end position="72"/>
    </location>
</feature>
<proteinExistence type="predicted"/>
<dbReference type="Proteomes" id="UP001152747">
    <property type="component" value="Unassembled WGS sequence"/>
</dbReference>
<dbReference type="EMBL" id="CANHGI010000002">
    <property type="protein sequence ID" value="CAI5440913.1"/>
    <property type="molecule type" value="Genomic_DNA"/>
</dbReference>
<gene>
    <name evidence="3" type="ORF">CAMP_LOCUS3550</name>
</gene>
<keyword evidence="1" id="KW-0472">Membrane</keyword>
<reference evidence="3" key="1">
    <citation type="submission" date="2022-11" db="EMBL/GenBank/DDBJ databases">
        <authorList>
            <person name="Kikuchi T."/>
        </authorList>
    </citation>
    <scope>NUCLEOTIDE SEQUENCE</scope>
    <source>
        <strain evidence="3">PS1010</strain>
    </source>
</reference>
<dbReference type="OrthoDB" id="5827106at2759"/>
<sequence length="149" mass="16481">MRRFLLIFVVIFLVCVASADIQISRQKRQWGFGYPLFGGIGNTWESPGNLPYSWGYNAGAFLVILLVAAENADKNFEHPKNLGWKAPEGHREKRYGGWGGGYYPYYGGGYGGGYPYSYGNYGGSSWGTYSSYQAGGFSRYSSGGWGWGK</sequence>
<keyword evidence="1" id="KW-0812">Transmembrane</keyword>
<protein>
    <submittedName>
        <fullName evidence="3">Uncharacterized protein</fullName>
    </submittedName>
</protein>
<keyword evidence="2" id="KW-0732">Signal</keyword>
<keyword evidence="4" id="KW-1185">Reference proteome</keyword>
<evidence type="ECO:0000313" key="3">
    <source>
        <dbReference type="EMBL" id="CAI5440913.1"/>
    </source>
</evidence>
<evidence type="ECO:0000256" key="1">
    <source>
        <dbReference type="SAM" id="Phobius"/>
    </source>
</evidence>
<accession>A0A9P1I9V1</accession>
<evidence type="ECO:0000256" key="2">
    <source>
        <dbReference type="SAM" id="SignalP"/>
    </source>
</evidence>
<keyword evidence="1" id="KW-1133">Transmembrane helix</keyword>
<evidence type="ECO:0000313" key="4">
    <source>
        <dbReference type="Proteomes" id="UP001152747"/>
    </source>
</evidence>
<comment type="caution">
    <text evidence="3">The sequence shown here is derived from an EMBL/GenBank/DDBJ whole genome shotgun (WGS) entry which is preliminary data.</text>
</comment>